<keyword evidence="1" id="KW-0175">Coiled coil</keyword>
<reference evidence="2 3" key="1">
    <citation type="submission" date="2013-11" db="EMBL/GenBank/DDBJ databases">
        <title>Opisthorchis viverrini - life in the bile duct.</title>
        <authorList>
            <person name="Young N.D."/>
            <person name="Nagarajan N."/>
            <person name="Lin S.J."/>
            <person name="Korhonen P.K."/>
            <person name="Jex A.R."/>
            <person name="Hall R.S."/>
            <person name="Safavi-Hemami H."/>
            <person name="Kaewkong W."/>
            <person name="Bertrand D."/>
            <person name="Gao S."/>
            <person name="Seet Q."/>
            <person name="Wongkham S."/>
            <person name="Teh B.T."/>
            <person name="Wongkham C."/>
            <person name="Intapan P.M."/>
            <person name="Maleewong W."/>
            <person name="Yang X."/>
            <person name="Hu M."/>
            <person name="Wang Z."/>
            <person name="Hofmann A."/>
            <person name="Sternberg P.W."/>
            <person name="Tan P."/>
            <person name="Wang J."/>
            <person name="Gasser R.B."/>
        </authorList>
    </citation>
    <scope>NUCLEOTIDE SEQUENCE [LARGE SCALE GENOMIC DNA]</scope>
</reference>
<feature type="coiled-coil region" evidence="1">
    <location>
        <begin position="341"/>
        <end position="371"/>
    </location>
</feature>
<proteinExistence type="predicted"/>
<protein>
    <submittedName>
        <fullName evidence="2">Uncharacterized protein</fullName>
    </submittedName>
</protein>
<evidence type="ECO:0000256" key="1">
    <source>
        <dbReference type="SAM" id="Coils"/>
    </source>
</evidence>
<dbReference type="OrthoDB" id="10051906at2759"/>
<feature type="coiled-coil region" evidence="1">
    <location>
        <begin position="246"/>
        <end position="308"/>
    </location>
</feature>
<feature type="coiled-coil region" evidence="1">
    <location>
        <begin position="162"/>
        <end position="217"/>
    </location>
</feature>
<feature type="non-terminal residue" evidence="2">
    <location>
        <position position="1"/>
    </location>
</feature>
<dbReference type="PANTHER" id="PTHR43696:SF9">
    <property type="entry name" value="COILED-COIL DOMAIN-CONTAINING PROTEIN 157"/>
    <property type="match status" value="1"/>
</dbReference>
<dbReference type="GeneID" id="20328940"/>
<accession>A0A074Z6V4</accession>
<evidence type="ECO:0000313" key="3">
    <source>
        <dbReference type="Proteomes" id="UP000054324"/>
    </source>
</evidence>
<dbReference type="PANTHER" id="PTHR43696">
    <property type="entry name" value="COILED-COIL DOMAIN-CONTAINING PROTEIN 157"/>
    <property type="match status" value="1"/>
</dbReference>
<feature type="coiled-coil region" evidence="1">
    <location>
        <begin position="53"/>
        <end position="119"/>
    </location>
</feature>
<dbReference type="Gene3D" id="1.10.287.1490">
    <property type="match status" value="1"/>
</dbReference>
<gene>
    <name evidence="2" type="ORF">T265_14774</name>
</gene>
<dbReference type="CTD" id="20328940"/>
<dbReference type="STRING" id="6198.A0A074Z6V4"/>
<dbReference type="KEGG" id="ovi:T265_14774"/>
<sequence length="460" mass="52738">CFVHLCSFCNLPSEIGSKLNELDNAPFDAAWIAETQRVVSAVRKDFERLSTYVKHLRERVSQEERRVEELRTELDSSAKELAKKETELESTKMAHGEQIEHFSREKKEIEETVAGLKNELGQHHLRGKKLEETVHELRQKLCQCETDTNSLTKVLQEKTALIRGQNAEFLTLESTIRELQKQLSEAQARHTDALEENQRALLEKNNMEIQLSNMRHKHQLVSERIEVLTDQNSKQESKEKEYLALIGELQEKLTAAEASKAKILEEYQQQEIMLSEFQETSKQACTKTVKLEEEIDELQSTILRYQNKIELLIQYPDLNIPTQTTKDAPIQSVQDEIEGQINANELRIAVLQEQTKRLQNARKRMSEVRKQHSIEEPASAASDVTFSSIDRLPPLSVTLSGCGSAISHKSSLPKEHRDALLALSPFAAQKLRQPPRVQVPPLQLWSGPVKTQKPSRRRQY</sequence>
<dbReference type="Proteomes" id="UP000054324">
    <property type="component" value="Unassembled WGS sequence"/>
</dbReference>
<organism evidence="2 3">
    <name type="scientific">Opisthorchis viverrini</name>
    <name type="common">Southeast Asian liver fluke</name>
    <dbReference type="NCBI Taxonomy" id="6198"/>
    <lineage>
        <taxon>Eukaryota</taxon>
        <taxon>Metazoa</taxon>
        <taxon>Spiralia</taxon>
        <taxon>Lophotrochozoa</taxon>
        <taxon>Platyhelminthes</taxon>
        <taxon>Trematoda</taxon>
        <taxon>Digenea</taxon>
        <taxon>Opisthorchiida</taxon>
        <taxon>Opisthorchiata</taxon>
        <taxon>Opisthorchiidae</taxon>
        <taxon>Opisthorchis</taxon>
    </lineage>
</organism>
<keyword evidence="3" id="KW-1185">Reference proteome</keyword>
<dbReference type="InterPro" id="IPR029681">
    <property type="entry name" value="CCDC157"/>
</dbReference>
<name>A0A074Z6V4_OPIVI</name>
<evidence type="ECO:0000313" key="2">
    <source>
        <dbReference type="EMBL" id="KER22818.1"/>
    </source>
</evidence>
<dbReference type="AlphaFoldDB" id="A0A074Z6V4"/>
<dbReference type="SUPFAM" id="SSF90257">
    <property type="entry name" value="Myosin rod fragments"/>
    <property type="match status" value="1"/>
</dbReference>
<dbReference type="EMBL" id="KL596878">
    <property type="protein sequence ID" value="KER22818.1"/>
    <property type="molecule type" value="Genomic_DNA"/>
</dbReference>
<dbReference type="RefSeq" id="XP_009173435.1">
    <property type="nucleotide sequence ID" value="XM_009175171.1"/>
</dbReference>